<reference evidence="1 2" key="1">
    <citation type="submission" date="2016-10" db="EMBL/GenBank/DDBJ databases">
        <authorList>
            <person name="de Groot N.N."/>
        </authorList>
    </citation>
    <scope>NUCLEOTIDE SEQUENCE [LARGE SCALE GENOMIC DNA]</scope>
    <source>
        <strain evidence="1 2">CGMCC 1.8894</strain>
    </source>
</reference>
<dbReference type="Proteomes" id="UP000198539">
    <property type="component" value="Unassembled WGS sequence"/>
</dbReference>
<dbReference type="PANTHER" id="PTHR37953:SF1">
    <property type="entry name" value="UPF0127 PROTEIN MJ1496"/>
    <property type="match status" value="1"/>
</dbReference>
<evidence type="ECO:0000313" key="2">
    <source>
        <dbReference type="Proteomes" id="UP000198539"/>
    </source>
</evidence>
<gene>
    <name evidence="1" type="ORF">SAMN04488238_106200</name>
</gene>
<dbReference type="STRING" id="564137.SAMN04488238_106200"/>
<dbReference type="PANTHER" id="PTHR37953">
    <property type="entry name" value="UPF0127 PROTEIN MJ1496"/>
    <property type="match status" value="1"/>
</dbReference>
<dbReference type="InterPro" id="IPR038695">
    <property type="entry name" value="Saro_0823-like_sf"/>
</dbReference>
<protein>
    <recommendedName>
        <fullName evidence="3">DUF192 domain-containing protein</fullName>
    </recommendedName>
</protein>
<dbReference type="EMBL" id="FNOM01000006">
    <property type="protein sequence ID" value="SDX24582.1"/>
    <property type="molecule type" value="Genomic_DNA"/>
</dbReference>
<name>A0A1H3A498_9RHOB</name>
<dbReference type="RefSeq" id="WP_397544884.1">
    <property type="nucleotide sequence ID" value="NZ_CP061498.1"/>
</dbReference>
<dbReference type="AlphaFoldDB" id="A0A1H3A498"/>
<proteinExistence type="predicted"/>
<dbReference type="InterPro" id="IPR003795">
    <property type="entry name" value="DUF192"/>
</dbReference>
<accession>A0A1H3A498</accession>
<keyword evidence="2" id="KW-1185">Reference proteome</keyword>
<dbReference type="Gene3D" id="2.60.120.1140">
    <property type="entry name" value="Protein of unknown function DUF192"/>
    <property type="match status" value="1"/>
</dbReference>
<dbReference type="Pfam" id="PF02643">
    <property type="entry name" value="DUF192"/>
    <property type="match status" value="1"/>
</dbReference>
<sequence>MRDLMRPKFFAALLAGLLVVVFAADAMARCLPGQVDLRGPWGTARFSVEIADTPETRNQGLMFRENMPRFAGMLFIYQAPQSASFWMRNTLIPLDMLFVDAAGEVTRIHHDAVPLDETPIFGGDDVLMVLEINGGMARRLGITEGTALRHARVPQAGALWPCDAE</sequence>
<evidence type="ECO:0008006" key="3">
    <source>
        <dbReference type="Google" id="ProtNLM"/>
    </source>
</evidence>
<organism evidence="1 2">
    <name type="scientific">Roseicitreum antarcticum</name>
    <dbReference type="NCBI Taxonomy" id="564137"/>
    <lineage>
        <taxon>Bacteria</taxon>
        <taxon>Pseudomonadati</taxon>
        <taxon>Pseudomonadota</taxon>
        <taxon>Alphaproteobacteria</taxon>
        <taxon>Rhodobacterales</taxon>
        <taxon>Paracoccaceae</taxon>
        <taxon>Roseicitreum</taxon>
    </lineage>
</organism>
<evidence type="ECO:0000313" key="1">
    <source>
        <dbReference type="EMBL" id="SDX24582.1"/>
    </source>
</evidence>